<proteinExistence type="inferred from homology"/>
<keyword evidence="6" id="KW-0862">Zinc</keyword>
<dbReference type="GO" id="GO:0006526">
    <property type="term" value="P:L-arginine biosynthetic process"/>
    <property type="evidence" value="ECO:0007669"/>
    <property type="project" value="TreeGrafter"/>
</dbReference>
<dbReference type="OrthoDB" id="9761532at2"/>
<keyword evidence="3" id="KW-0645">Protease</keyword>
<feature type="domain" description="Peptidase M20 dimerisation" evidence="9">
    <location>
        <begin position="243"/>
        <end position="353"/>
    </location>
</feature>
<dbReference type="Pfam" id="PF07687">
    <property type="entry name" value="M20_dimer"/>
    <property type="match status" value="1"/>
</dbReference>
<evidence type="ECO:0000259" key="9">
    <source>
        <dbReference type="Pfam" id="PF07687"/>
    </source>
</evidence>
<dbReference type="GO" id="GO:0006508">
    <property type="term" value="P:proteolysis"/>
    <property type="evidence" value="ECO:0007669"/>
    <property type="project" value="UniProtKB-KW"/>
</dbReference>
<dbReference type="AlphaFoldDB" id="R3W673"/>
<keyword evidence="8" id="KW-0482">Metalloprotease</keyword>
<dbReference type="PANTHER" id="PTHR43808:SF31">
    <property type="entry name" value="N-ACETYL-L-CITRULLINE DEACETYLASE"/>
    <property type="match status" value="1"/>
</dbReference>
<accession>R3W673</accession>
<dbReference type="PANTHER" id="PTHR43808">
    <property type="entry name" value="ACETYLORNITHINE DEACETYLASE"/>
    <property type="match status" value="1"/>
</dbReference>
<dbReference type="RefSeq" id="WP_010768721.1">
    <property type="nucleotide sequence ID" value="NZ_ASWE01000002.1"/>
</dbReference>
<keyword evidence="11" id="KW-1185">Reference proteome</keyword>
<dbReference type="Pfam" id="PF01546">
    <property type="entry name" value="Peptidase_M20"/>
    <property type="match status" value="1"/>
</dbReference>
<dbReference type="SUPFAM" id="SSF53187">
    <property type="entry name" value="Zn-dependent exopeptidases"/>
    <property type="match status" value="1"/>
</dbReference>
<comment type="cofactor">
    <cofactor evidence="1">
        <name>Zn(2+)</name>
        <dbReference type="ChEBI" id="CHEBI:29105"/>
    </cofactor>
</comment>
<dbReference type="GO" id="GO:0008237">
    <property type="term" value="F:metallopeptidase activity"/>
    <property type="evidence" value="ECO:0007669"/>
    <property type="project" value="UniProtKB-KW"/>
</dbReference>
<keyword evidence="5" id="KW-0378">Hydrolase</keyword>
<dbReference type="HOGENOM" id="CLU_031786_2_0_9"/>
<sequence>MKQFVKKVHQEAAVESLKELIRIPSILDESDAGEGHPFGTHVVAALDKALEICDELGFKTFKDPEGYYGYAEVGEGEELFGILCHLDVVPAGDLANWQSNPFEPILNEGSLIGRGVQDDKGPSIAALYAVKSLMDEGVTFNKRIRFIFGTDEENLWRCLDKYNEKEEGISLGFAPDSKFPLIYAEKGLLQAYLVGPGSKEIDLDLPGTMNVVPETASYSGDKLEEVKEKLASLNFDFQDNGESITVIGKSIHAKDAPKGTNAITRLAMALSDVVDFAPLNFLGKLVKENATGENVVGKTEDEQSGELTMNFASLTITPTETRIGVDMRMPVTVVKEELVKKLADKAAEYDLRYEEFDFIDSLYVPLDSELVQNLLNTYRDITGDMISEPIVSGGATFARTMNQCVAFGAIFPDVVGMAHQPNEAWALDSMYKAMDVYAEAVYRLCV</sequence>
<evidence type="ECO:0000256" key="5">
    <source>
        <dbReference type="ARBA" id="ARBA00022801"/>
    </source>
</evidence>
<dbReference type="STRING" id="154621.RV11_GL003100"/>
<evidence type="ECO:0000256" key="6">
    <source>
        <dbReference type="ARBA" id="ARBA00022833"/>
    </source>
</evidence>
<dbReference type="InterPro" id="IPR010964">
    <property type="entry name" value="M20A_pepV-rel"/>
</dbReference>
<dbReference type="GO" id="GO:0008777">
    <property type="term" value="F:acetylornithine deacetylase activity"/>
    <property type="evidence" value="ECO:0007669"/>
    <property type="project" value="TreeGrafter"/>
</dbReference>
<dbReference type="Gene3D" id="3.40.630.10">
    <property type="entry name" value="Zn peptidases"/>
    <property type="match status" value="1"/>
</dbReference>
<dbReference type="Proteomes" id="UP000013785">
    <property type="component" value="Unassembled WGS sequence"/>
</dbReference>
<dbReference type="InterPro" id="IPR002933">
    <property type="entry name" value="Peptidase_M20"/>
</dbReference>
<evidence type="ECO:0000256" key="8">
    <source>
        <dbReference type="ARBA" id="ARBA00023049"/>
    </source>
</evidence>
<dbReference type="NCBIfam" id="TIGR01887">
    <property type="entry name" value="dipeptidaselike"/>
    <property type="match status" value="1"/>
</dbReference>
<protein>
    <submittedName>
        <fullName evidence="10">Dipeptidase</fullName>
    </submittedName>
</protein>
<keyword evidence="4" id="KW-0479">Metal-binding</keyword>
<organism evidence="10 11">
    <name type="scientific">Enterococcus phoeniculicola ATCC BAA-412</name>
    <dbReference type="NCBI Taxonomy" id="1158610"/>
    <lineage>
        <taxon>Bacteria</taxon>
        <taxon>Bacillati</taxon>
        <taxon>Bacillota</taxon>
        <taxon>Bacilli</taxon>
        <taxon>Lactobacillales</taxon>
        <taxon>Enterococcaceae</taxon>
        <taxon>Enterococcus</taxon>
    </lineage>
</organism>
<dbReference type="InterPro" id="IPR011650">
    <property type="entry name" value="Peptidase_M20_dimer"/>
</dbReference>
<dbReference type="GO" id="GO:0016805">
    <property type="term" value="F:dipeptidase activity"/>
    <property type="evidence" value="ECO:0007669"/>
    <property type="project" value="UniProtKB-KW"/>
</dbReference>
<dbReference type="PATRIC" id="fig|1158610.3.peg.2055"/>
<dbReference type="GO" id="GO:0008270">
    <property type="term" value="F:zinc ion binding"/>
    <property type="evidence" value="ECO:0007669"/>
    <property type="project" value="InterPro"/>
</dbReference>
<comment type="similarity">
    <text evidence="2">Belongs to the peptidase M20A family.</text>
</comment>
<evidence type="ECO:0000256" key="2">
    <source>
        <dbReference type="ARBA" id="ARBA00006247"/>
    </source>
</evidence>
<name>R3W673_9ENTE</name>
<evidence type="ECO:0000313" key="10">
    <source>
        <dbReference type="EMBL" id="EOL43082.1"/>
    </source>
</evidence>
<evidence type="ECO:0000256" key="7">
    <source>
        <dbReference type="ARBA" id="ARBA00022997"/>
    </source>
</evidence>
<evidence type="ECO:0000256" key="4">
    <source>
        <dbReference type="ARBA" id="ARBA00022723"/>
    </source>
</evidence>
<evidence type="ECO:0000256" key="1">
    <source>
        <dbReference type="ARBA" id="ARBA00001947"/>
    </source>
</evidence>
<dbReference type="InterPro" id="IPR050072">
    <property type="entry name" value="Peptidase_M20A"/>
</dbReference>
<dbReference type="NCBIfam" id="NF005542">
    <property type="entry name" value="PRK07205.1"/>
    <property type="match status" value="1"/>
</dbReference>
<dbReference type="eggNOG" id="COG0624">
    <property type="taxonomic scope" value="Bacteria"/>
</dbReference>
<evidence type="ECO:0000313" key="11">
    <source>
        <dbReference type="Proteomes" id="UP000013785"/>
    </source>
</evidence>
<keyword evidence="7" id="KW-0224">Dipeptidase</keyword>
<dbReference type="EMBL" id="AJAT01000016">
    <property type="protein sequence ID" value="EOL43082.1"/>
    <property type="molecule type" value="Genomic_DNA"/>
</dbReference>
<reference evidence="10 11" key="1">
    <citation type="submission" date="2013-02" db="EMBL/GenBank/DDBJ databases">
        <title>The Genome Sequence of Enterococcus phoeniculicola BAA-412.</title>
        <authorList>
            <consortium name="The Broad Institute Genome Sequencing Platform"/>
            <consortium name="The Broad Institute Genome Sequencing Center for Infectious Disease"/>
            <person name="Earl A.M."/>
            <person name="Gilmore M.S."/>
            <person name="Lebreton F."/>
            <person name="Walker B."/>
            <person name="Young S.K."/>
            <person name="Zeng Q."/>
            <person name="Gargeya S."/>
            <person name="Fitzgerald M."/>
            <person name="Haas B."/>
            <person name="Abouelleil A."/>
            <person name="Alvarado L."/>
            <person name="Arachchi H.M."/>
            <person name="Berlin A.M."/>
            <person name="Chapman S.B."/>
            <person name="Dewar J."/>
            <person name="Goldberg J."/>
            <person name="Griggs A."/>
            <person name="Gujja S."/>
            <person name="Hansen M."/>
            <person name="Howarth C."/>
            <person name="Imamovic A."/>
            <person name="Larimer J."/>
            <person name="McCowan C."/>
            <person name="Murphy C."/>
            <person name="Neiman D."/>
            <person name="Pearson M."/>
            <person name="Priest M."/>
            <person name="Roberts A."/>
            <person name="Saif S."/>
            <person name="Shea T."/>
            <person name="Sisk P."/>
            <person name="Sykes S."/>
            <person name="Wortman J."/>
            <person name="Nusbaum C."/>
            <person name="Birren B."/>
        </authorList>
    </citation>
    <scope>NUCLEOTIDE SEQUENCE [LARGE SCALE GENOMIC DNA]</scope>
    <source>
        <strain evidence="10 11">ATCC BAA-412</strain>
    </source>
</reference>
<dbReference type="Gene3D" id="3.30.70.360">
    <property type="match status" value="2"/>
</dbReference>
<dbReference type="InterPro" id="IPR036264">
    <property type="entry name" value="Bact_exopeptidase_dim_dom"/>
</dbReference>
<dbReference type="SUPFAM" id="SSF55031">
    <property type="entry name" value="Bacterial exopeptidase dimerisation domain"/>
    <property type="match status" value="1"/>
</dbReference>
<evidence type="ECO:0000256" key="3">
    <source>
        <dbReference type="ARBA" id="ARBA00022670"/>
    </source>
</evidence>
<gene>
    <name evidence="10" type="ORF">UC3_02059</name>
</gene>
<comment type="caution">
    <text evidence="10">The sequence shown here is derived from an EMBL/GenBank/DDBJ whole genome shotgun (WGS) entry which is preliminary data.</text>
</comment>